<dbReference type="Gene3D" id="1.10.287.950">
    <property type="entry name" value="Methyl-accepting chemotaxis protein"/>
    <property type="match status" value="1"/>
</dbReference>
<comment type="similarity">
    <text evidence="2">Belongs to the methyl-accepting chemotaxis (MCP) protein family.</text>
</comment>
<dbReference type="OrthoDB" id="7958724at2"/>
<gene>
    <name evidence="6" type="ORF">SAMN02745223_03810</name>
</gene>
<keyword evidence="4" id="KW-1133">Transmembrane helix</keyword>
<keyword evidence="1" id="KW-0145">Chemotaxis</keyword>
<dbReference type="Pfam" id="PF00015">
    <property type="entry name" value="MCPsignal"/>
    <property type="match status" value="1"/>
</dbReference>
<dbReference type="AlphaFoldDB" id="A0A1M5FBU3"/>
<dbReference type="InterPro" id="IPR004089">
    <property type="entry name" value="MCPsignal_dom"/>
</dbReference>
<evidence type="ECO:0000313" key="7">
    <source>
        <dbReference type="Proteomes" id="UP000184533"/>
    </source>
</evidence>
<organism evidence="6 7">
    <name type="scientific">Devosia limi DSM 17137</name>
    <dbReference type="NCBI Taxonomy" id="1121477"/>
    <lineage>
        <taxon>Bacteria</taxon>
        <taxon>Pseudomonadati</taxon>
        <taxon>Pseudomonadota</taxon>
        <taxon>Alphaproteobacteria</taxon>
        <taxon>Hyphomicrobiales</taxon>
        <taxon>Devosiaceae</taxon>
        <taxon>Devosia</taxon>
    </lineage>
</organism>
<accession>A0A1M5FBU3</accession>
<dbReference type="RefSeq" id="WP_052950442.1">
    <property type="nucleotide sequence ID" value="NZ_FQVC01000016.1"/>
</dbReference>
<proteinExistence type="inferred from homology"/>
<evidence type="ECO:0000256" key="3">
    <source>
        <dbReference type="PROSITE-ProRule" id="PRU00284"/>
    </source>
</evidence>
<dbReference type="GO" id="GO:0016020">
    <property type="term" value="C:membrane"/>
    <property type="evidence" value="ECO:0007669"/>
    <property type="project" value="InterPro"/>
</dbReference>
<dbReference type="SMART" id="SM00283">
    <property type="entry name" value="MA"/>
    <property type="match status" value="1"/>
</dbReference>
<evidence type="ECO:0000259" key="5">
    <source>
        <dbReference type="PROSITE" id="PS50111"/>
    </source>
</evidence>
<protein>
    <submittedName>
        <fullName evidence="6">Methyl-accepting chemotaxis protein</fullName>
    </submittedName>
</protein>
<dbReference type="PROSITE" id="PS50111">
    <property type="entry name" value="CHEMOTAXIS_TRANSDUC_2"/>
    <property type="match status" value="1"/>
</dbReference>
<keyword evidence="4" id="KW-0812">Transmembrane</keyword>
<dbReference type="SUPFAM" id="SSF58104">
    <property type="entry name" value="Methyl-accepting chemotaxis protein (MCP) signaling domain"/>
    <property type="match status" value="1"/>
</dbReference>
<dbReference type="PANTHER" id="PTHR43531:SF11">
    <property type="entry name" value="METHYL-ACCEPTING CHEMOTAXIS PROTEIN 3"/>
    <property type="match status" value="1"/>
</dbReference>
<dbReference type="PANTHER" id="PTHR43531">
    <property type="entry name" value="PROTEIN ICFG"/>
    <property type="match status" value="1"/>
</dbReference>
<keyword evidence="4" id="KW-0472">Membrane</keyword>
<reference evidence="6 7" key="1">
    <citation type="submission" date="2016-11" db="EMBL/GenBank/DDBJ databases">
        <authorList>
            <person name="Jaros S."/>
            <person name="Januszkiewicz K."/>
            <person name="Wedrychowicz H."/>
        </authorList>
    </citation>
    <scope>NUCLEOTIDE SEQUENCE [LARGE SCALE GENOMIC DNA]</scope>
    <source>
        <strain evidence="6 7">DSM 17137</strain>
    </source>
</reference>
<evidence type="ECO:0000256" key="2">
    <source>
        <dbReference type="ARBA" id="ARBA00029447"/>
    </source>
</evidence>
<keyword evidence="3" id="KW-0807">Transducer</keyword>
<dbReference type="EMBL" id="FQVC01000016">
    <property type="protein sequence ID" value="SHF88878.1"/>
    <property type="molecule type" value="Genomic_DNA"/>
</dbReference>
<name>A0A1M5FBU3_9HYPH</name>
<dbReference type="GO" id="GO:0007165">
    <property type="term" value="P:signal transduction"/>
    <property type="evidence" value="ECO:0007669"/>
    <property type="project" value="UniProtKB-KW"/>
</dbReference>
<evidence type="ECO:0000256" key="4">
    <source>
        <dbReference type="SAM" id="Phobius"/>
    </source>
</evidence>
<feature type="transmembrane region" description="Helical" evidence="4">
    <location>
        <begin position="33"/>
        <end position="53"/>
    </location>
</feature>
<dbReference type="PRINTS" id="PR00260">
    <property type="entry name" value="CHEMTRNSDUCR"/>
</dbReference>
<dbReference type="InterPro" id="IPR051310">
    <property type="entry name" value="MCP_chemotaxis"/>
</dbReference>
<evidence type="ECO:0000313" key="6">
    <source>
        <dbReference type="EMBL" id="SHF88878.1"/>
    </source>
</evidence>
<sequence>MHLMRLALIAAGIWLVALALVGGLLLAMGPGPAWLVATGVLVALAVAGTLMAGMRFEQAQRRLLGEVARAAGLTDRANEPFTIAGIVQRLGARLERAHHFKAGIAASSQAVLVVGDKGEILSASNGMTALVAAAAEGATLDALFGRGYLDSGGGAAEESMVMLAGVRYQVLRRPITAQCYLLELVPAGHYIEDDDLDAFASAMLGGQTSFRFEADVAAINPALAALNSGMEAIDRGVVAIDRLLGGEAIAVPKSNGGLNRQAHGLSELLQAYHAEFEHEAGQRQALERKLRAIAALVEAFQAQAARLESLTQGSDGDAEMAATRLVAGGKAARVVRAIGQGAQTLAGEADLAARRTSAVVGDIDRMTGDIDKLVAAIEDVSFRTNLLALNAAVEAARAGEKGAGFAVVADEVRMLAQLTNRSAKDIRAVVSRGRAQTETGIGEAVSLQKMIGELEGHLRNLSNEADTIVSTLDEGGEALKRLTGRMAAVSDAAVQPVHSTVRAIG</sequence>
<dbReference type="GO" id="GO:0006935">
    <property type="term" value="P:chemotaxis"/>
    <property type="evidence" value="ECO:0007669"/>
    <property type="project" value="UniProtKB-KW"/>
</dbReference>
<feature type="domain" description="Methyl-accepting transducer" evidence="5">
    <location>
        <begin position="298"/>
        <end position="505"/>
    </location>
</feature>
<dbReference type="InterPro" id="IPR004090">
    <property type="entry name" value="Chemotax_Me-accpt_rcpt"/>
</dbReference>
<dbReference type="GO" id="GO:0004888">
    <property type="term" value="F:transmembrane signaling receptor activity"/>
    <property type="evidence" value="ECO:0007669"/>
    <property type="project" value="InterPro"/>
</dbReference>
<evidence type="ECO:0000256" key="1">
    <source>
        <dbReference type="ARBA" id="ARBA00022500"/>
    </source>
</evidence>
<dbReference type="Proteomes" id="UP000184533">
    <property type="component" value="Unassembled WGS sequence"/>
</dbReference>